<dbReference type="PROSITE" id="PS50928">
    <property type="entry name" value="ABC_TM1"/>
    <property type="match status" value="1"/>
</dbReference>
<evidence type="ECO:0000256" key="5">
    <source>
        <dbReference type="ARBA" id="ARBA00023136"/>
    </source>
</evidence>
<dbReference type="InterPro" id="IPR000515">
    <property type="entry name" value="MetI-like"/>
</dbReference>
<evidence type="ECO:0000256" key="3">
    <source>
        <dbReference type="ARBA" id="ARBA00022692"/>
    </source>
</evidence>
<protein>
    <submittedName>
        <fullName evidence="8">ABC transporter permease</fullName>
    </submittedName>
</protein>
<feature type="transmembrane region" description="Helical" evidence="6">
    <location>
        <begin position="124"/>
        <end position="142"/>
    </location>
</feature>
<evidence type="ECO:0000313" key="9">
    <source>
        <dbReference type="Proteomes" id="UP000649179"/>
    </source>
</evidence>
<evidence type="ECO:0000259" key="7">
    <source>
        <dbReference type="PROSITE" id="PS50928"/>
    </source>
</evidence>
<feature type="domain" description="ABC transmembrane type-1" evidence="7">
    <location>
        <begin position="16"/>
        <end position="199"/>
    </location>
</feature>
<dbReference type="InterPro" id="IPR051204">
    <property type="entry name" value="ABC_transp_perm/SBD"/>
</dbReference>
<proteinExistence type="inferred from homology"/>
<accession>A0A917F4K8</accession>
<sequence length="214" mass="22536">MWDFIVERRSQLLINGFNHVYLVFLAVVFATIIAVAIAILVTRLPKLEPVANAVSAIGLTIPSFALIGLLIPVSKIGDGTAIIAVTFYAVLPILRNAVVGLQGVSPTLLESAKGMGMSEFTSLYKVRIPMAWPVILAGIRVSTQMSMGIAAIAAYVLGPGLGTFIFTGLTGYGGANAFNNVFVATVAIIVLALILDLLLIILGRLTISKGIRVA</sequence>
<name>A0A917F4K8_9ACTN</name>
<feature type="transmembrane region" description="Helical" evidence="6">
    <location>
        <begin position="80"/>
        <end position="104"/>
    </location>
</feature>
<dbReference type="SUPFAM" id="SSF161098">
    <property type="entry name" value="MetI-like"/>
    <property type="match status" value="1"/>
</dbReference>
<dbReference type="PANTHER" id="PTHR30177">
    <property type="entry name" value="GLYCINE BETAINE/L-PROLINE TRANSPORT SYSTEM PERMEASE PROTEIN PROW"/>
    <property type="match status" value="1"/>
</dbReference>
<dbReference type="AlphaFoldDB" id="A0A917F4K8"/>
<dbReference type="Gene3D" id="1.10.3720.10">
    <property type="entry name" value="MetI-like"/>
    <property type="match status" value="1"/>
</dbReference>
<evidence type="ECO:0000256" key="2">
    <source>
        <dbReference type="ARBA" id="ARBA00022448"/>
    </source>
</evidence>
<keyword evidence="2 6" id="KW-0813">Transport</keyword>
<dbReference type="Pfam" id="PF00528">
    <property type="entry name" value="BPD_transp_1"/>
    <property type="match status" value="1"/>
</dbReference>
<dbReference type="GO" id="GO:0005886">
    <property type="term" value="C:plasma membrane"/>
    <property type="evidence" value="ECO:0007669"/>
    <property type="project" value="UniProtKB-SubCell"/>
</dbReference>
<dbReference type="Proteomes" id="UP000649179">
    <property type="component" value="Unassembled WGS sequence"/>
</dbReference>
<comment type="similarity">
    <text evidence="6">Belongs to the binding-protein-dependent transport system permease family.</text>
</comment>
<dbReference type="GO" id="GO:0055085">
    <property type="term" value="P:transmembrane transport"/>
    <property type="evidence" value="ECO:0007669"/>
    <property type="project" value="InterPro"/>
</dbReference>
<organism evidence="8 9">
    <name type="scientific">Marmoricola endophyticus</name>
    <dbReference type="NCBI Taxonomy" id="2040280"/>
    <lineage>
        <taxon>Bacteria</taxon>
        <taxon>Bacillati</taxon>
        <taxon>Actinomycetota</taxon>
        <taxon>Actinomycetes</taxon>
        <taxon>Propionibacteriales</taxon>
        <taxon>Nocardioidaceae</taxon>
        <taxon>Marmoricola</taxon>
    </lineage>
</organism>
<dbReference type="GO" id="GO:0031460">
    <property type="term" value="P:glycine betaine transport"/>
    <property type="evidence" value="ECO:0007669"/>
    <property type="project" value="TreeGrafter"/>
</dbReference>
<feature type="transmembrane region" description="Helical" evidence="6">
    <location>
        <begin position="53"/>
        <end position="73"/>
    </location>
</feature>
<evidence type="ECO:0000313" key="8">
    <source>
        <dbReference type="EMBL" id="GGF42097.1"/>
    </source>
</evidence>
<feature type="transmembrane region" description="Helical" evidence="6">
    <location>
        <begin position="181"/>
        <end position="202"/>
    </location>
</feature>
<feature type="transmembrane region" description="Helical" evidence="6">
    <location>
        <begin position="149"/>
        <end position="169"/>
    </location>
</feature>
<dbReference type="InterPro" id="IPR035906">
    <property type="entry name" value="MetI-like_sf"/>
</dbReference>
<dbReference type="EMBL" id="BMKQ01000001">
    <property type="protein sequence ID" value="GGF42097.1"/>
    <property type="molecule type" value="Genomic_DNA"/>
</dbReference>
<keyword evidence="3 6" id="KW-0812">Transmembrane</keyword>
<evidence type="ECO:0000256" key="1">
    <source>
        <dbReference type="ARBA" id="ARBA00004141"/>
    </source>
</evidence>
<reference evidence="8" key="1">
    <citation type="journal article" date="2014" name="Int. J. Syst. Evol. Microbiol.">
        <title>Complete genome sequence of Corynebacterium casei LMG S-19264T (=DSM 44701T), isolated from a smear-ripened cheese.</title>
        <authorList>
            <consortium name="US DOE Joint Genome Institute (JGI-PGF)"/>
            <person name="Walter F."/>
            <person name="Albersmeier A."/>
            <person name="Kalinowski J."/>
            <person name="Ruckert C."/>
        </authorList>
    </citation>
    <scope>NUCLEOTIDE SEQUENCE</scope>
    <source>
        <strain evidence="8">CGMCC 1.16067</strain>
    </source>
</reference>
<evidence type="ECO:0000256" key="6">
    <source>
        <dbReference type="RuleBase" id="RU363032"/>
    </source>
</evidence>
<dbReference type="PANTHER" id="PTHR30177:SF4">
    <property type="entry name" value="OSMOPROTECTANT IMPORT PERMEASE PROTEIN OSMW"/>
    <property type="match status" value="1"/>
</dbReference>
<comment type="caution">
    <text evidence="8">The sequence shown here is derived from an EMBL/GenBank/DDBJ whole genome shotgun (WGS) entry which is preliminary data.</text>
</comment>
<reference evidence="8" key="2">
    <citation type="submission" date="2020-09" db="EMBL/GenBank/DDBJ databases">
        <authorList>
            <person name="Sun Q."/>
            <person name="Zhou Y."/>
        </authorList>
    </citation>
    <scope>NUCLEOTIDE SEQUENCE</scope>
    <source>
        <strain evidence="8">CGMCC 1.16067</strain>
    </source>
</reference>
<dbReference type="CDD" id="cd06261">
    <property type="entry name" value="TM_PBP2"/>
    <property type="match status" value="1"/>
</dbReference>
<comment type="subcellular location">
    <subcellularLocation>
        <location evidence="6">Cell membrane</location>
        <topology evidence="6">Multi-pass membrane protein</topology>
    </subcellularLocation>
    <subcellularLocation>
        <location evidence="1">Membrane</location>
        <topology evidence="1">Multi-pass membrane protein</topology>
    </subcellularLocation>
</comment>
<gene>
    <name evidence="8" type="ORF">GCM10011519_14910</name>
</gene>
<evidence type="ECO:0000256" key="4">
    <source>
        <dbReference type="ARBA" id="ARBA00022989"/>
    </source>
</evidence>
<keyword evidence="4 6" id="KW-1133">Transmembrane helix</keyword>
<keyword evidence="9" id="KW-1185">Reference proteome</keyword>
<feature type="transmembrane region" description="Helical" evidence="6">
    <location>
        <begin position="20"/>
        <end position="41"/>
    </location>
</feature>
<keyword evidence="5 6" id="KW-0472">Membrane</keyword>